<keyword evidence="2" id="KW-1185">Reference proteome</keyword>
<evidence type="ECO:0000313" key="1">
    <source>
        <dbReference type="EMBL" id="KAL2476618.1"/>
    </source>
</evidence>
<sequence>MEKCSMDVRESVWSESIATSPSQEQSILRWIIGDVEDPSMRSLNKVLQIDSGMPAAVAANFEFNGGFGVVDQTFGADSIGQFGVNFISPVPTSMHNLNFAVNKFGNPSSNLPNNLFSS</sequence>
<name>A0ABD1QM97_9LAMI</name>
<protein>
    <submittedName>
        <fullName evidence="1">GRAS domain-containing protein</fullName>
    </submittedName>
</protein>
<comment type="caution">
    <text evidence="1">The sequence shown here is derived from an EMBL/GenBank/DDBJ whole genome shotgun (WGS) entry which is preliminary data.</text>
</comment>
<accession>A0ABD1QM97</accession>
<reference evidence="2" key="1">
    <citation type="submission" date="2024-07" db="EMBL/GenBank/DDBJ databases">
        <title>Two chromosome-level genome assemblies of Korean endemic species Abeliophyllum distichum and Forsythia ovata (Oleaceae).</title>
        <authorList>
            <person name="Jang H."/>
        </authorList>
    </citation>
    <scope>NUCLEOTIDE SEQUENCE [LARGE SCALE GENOMIC DNA]</scope>
</reference>
<dbReference type="AlphaFoldDB" id="A0ABD1QM97"/>
<dbReference type="EMBL" id="JBFOLK010000011">
    <property type="protein sequence ID" value="KAL2476618.1"/>
    <property type="molecule type" value="Genomic_DNA"/>
</dbReference>
<gene>
    <name evidence="1" type="ORF">Adt_37354</name>
</gene>
<dbReference type="Proteomes" id="UP001604336">
    <property type="component" value="Unassembled WGS sequence"/>
</dbReference>
<organism evidence="1 2">
    <name type="scientific">Abeliophyllum distichum</name>
    <dbReference type="NCBI Taxonomy" id="126358"/>
    <lineage>
        <taxon>Eukaryota</taxon>
        <taxon>Viridiplantae</taxon>
        <taxon>Streptophyta</taxon>
        <taxon>Embryophyta</taxon>
        <taxon>Tracheophyta</taxon>
        <taxon>Spermatophyta</taxon>
        <taxon>Magnoliopsida</taxon>
        <taxon>eudicotyledons</taxon>
        <taxon>Gunneridae</taxon>
        <taxon>Pentapetalae</taxon>
        <taxon>asterids</taxon>
        <taxon>lamiids</taxon>
        <taxon>Lamiales</taxon>
        <taxon>Oleaceae</taxon>
        <taxon>Forsythieae</taxon>
        <taxon>Abeliophyllum</taxon>
    </lineage>
</organism>
<evidence type="ECO:0000313" key="2">
    <source>
        <dbReference type="Proteomes" id="UP001604336"/>
    </source>
</evidence>
<proteinExistence type="predicted"/>